<keyword evidence="1" id="KW-0689">Ribosomal protein</keyword>
<dbReference type="GO" id="GO:0005840">
    <property type="term" value="C:ribosome"/>
    <property type="evidence" value="ECO:0007669"/>
    <property type="project" value="UniProtKB-KW"/>
</dbReference>
<dbReference type="EMBL" id="BKCP01005516">
    <property type="protein sequence ID" value="GER38592.1"/>
    <property type="molecule type" value="Genomic_DNA"/>
</dbReference>
<comment type="caution">
    <text evidence="1">The sequence shown here is derived from an EMBL/GenBank/DDBJ whole genome shotgun (WGS) entry which is preliminary data.</text>
</comment>
<keyword evidence="1" id="KW-0687">Ribonucleoprotein</keyword>
<reference evidence="2" key="1">
    <citation type="journal article" date="2019" name="Curr. Biol.">
        <title>Genome Sequence of Striga asiatica Provides Insight into the Evolution of Plant Parasitism.</title>
        <authorList>
            <person name="Yoshida S."/>
            <person name="Kim S."/>
            <person name="Wafula E.K."/>
            <person name="Tanskanen J."/>
            <person name="Kim Y.M."/>
            <person name="Honaas L."/>
            <person name="Yang Z."/>
            <person name="Spallek T."/>
            <person name="Conn C.E."/>
            <person name="Ichihashi Y."/>
            <person name="Cheong K."/>
            <person name="Cui S."/>
            <person name="Der J.P."/>
            <person name="Gundlach H."/>
            <person name="Jiao Y."/>
            <person name="Hori C."/>
            <person name="Ishida J.K."/>
            <person name="Kasahara H."/>
            <person name="Kiba T."/>
            <person name="Kim M.S."/>
            <person name="Koo N."/>
            <person name="Laohavisit A."/>
            <person name="Lee Y.H."/>
            <person name="Lumba S."/>
            <person name="McCourt P."/>
            <person name="Mortimer J.C."/>
            <person name="Mutuku J.M."/>
            <person name="Nomura T."/>
            <person name="Sasaki-Sekimoto Y."/>
            <person name="Seto Y."/>
            <person name="Wang Y."/>
            <person name="Wakatake T."/>
            <person name="Sakakibara H."/>
            <person name="Demura T."/>
            <person name="Yamaguchi S."/>
            <person name="Yoneyama K."/>
            <person name="Manabe R.I."/>
            <person name="Nelson D.C."/>
            <person name="Schulman A.H."/>
            <person name="Timko M.P."/>
            <person name="dePamphilis C.W."/>
            <person name="Choi D."/>
            <person name="Shirasu K."/>
        </authorList>
    </citation>
    <scope>NUCLEOTIDE SEQUENCE [LARGE SCALE GENOMIC DNA]</scope>
    <source>
        <strain evidence="2">cv. UVA1</strain>
    </source>
</reference>
<dbReference type="Proteomes" id="UP000325081">
    <property type="component" value="Unassembled WGS sequence"/>
</dbReference>
<feature type="non-terminal residue" evidence="1">
    <location>
        <position position="1"/>
    </location>
</feature>
<evidence type="ECO:0000313" key="2">
    <source>
        <dbReference type="Proteomes" id="UP000325081"/>
    </source>
</evidence>
<evidence type="ECO:0000313" key="1">
    <source>
        <dbReference type="EMBL" id="GER38592.1"/>
    </source>
</evidence>
<protein>
    <submittedName>
        <fullName evidence="1">30S ribosomal protein S4</fullName>
    </submittedName>
</protein>
<name>A0A5A7Q180_STRAF</name>
<sequence length="243" mass="26314">CVPATRSFRLNPICKVDSSVEIPSKKSSLSALEMLKSSAATQKELTLTCLIYPRSRIDIEKLTPLPEDRAFDNPTFHAADPVPSWRLNLPAALTLRARVRVCRPFLLLLLRLLGLRREVAAGGCPLWIWAFGASAGFVVRRSRWGFGAWYLASLCSSVGLASRHRLSVKGVVRSAKGCGIGSGGVRRLLEEVGASCSLSPCILVPMVPGLRKLIVVVERTVGSDFSDISVVVAQGRLQFFGPG</sequence>
<accession>A0A5A7Q180</accession>
<organism evidence="1 2">
    <name type="scientific">Striga asiatica</name>
    <name type="common">Asiatic witchweed</name>
    <name type="synonym">Buchnera asiatica</name>
    <dbReference type="NCBI Taxonomy" id="4170"/>
    <lineage>
        <taxon>Eukaryota</taxon>
        <taxon>Viridiplantae</taxon>
        <taxon>Streptophyta</taxon>
        <taxon>Embryophyta</taxon>
        <taxon>Tracheophyta</taxon>
        <taxon>Spermatophyta</taxon>
        <taxon>Magnoliopsida</taxon>
        <taxon>eudicotyledons</taxon>
        <taxon>Gunneridae</taxon>
        <taxon>Pentapetalae</taxon>
        <taxon>asterids</taxon>
        <taxon>lamiids</taxon>
        <taxon>Lamiales</taxon>
        <taxon>Orobanchaceae</taxon>
        <taxon>Buchnereae</taxon>
        <taxon>Striga</taxon>
    </lineage>
</organism>
<dbReference type="AlphaFoldDB" id="A0A5A7Q180"/>
<gene>
    <name evidence="1" type="ORF">STAS_15122</name>
</gene>
<proteinExistence type="predicted"/>
<keyword evidence="2" id="KW-1185">Reference proteome</keyword>